<dbReference type="STRING" id="252740.A0A423VPC4"/>
<comment type="caution">
    <text evidence="4">The sequence shown here is derived from an EMBL/GenBank/DDBJ whole genome shotgun (WGS) entry which is preliminary data.</text>
</comment>
<dbReference type="Gene3D" id="3.10.350.10">
    <property type="entry name" value="LysM domain"/>
    <property type="match status" value="1"/>
</dbReference>
<evidence type="ECO:0000313" key="4">
    <source>
        <dbReference type="EMBL" id="ROV92869.1"/>
    </source>
</evidence>
<organism evidence="4 5">
    <name type="scientific">Cytospora chrysosperma</name>
    <name type="common">Cytospora canker fungus</name>
    <name type="synonym">Sphaeria chrysosperma</name>
    <dbReference type="NCBI Taxonomy" id="252740"/>
    <lineage>
        <taxon>Eukaryota</taxon>
        <taxon>Fungi</taxon>
        <taxon>Dikarya</taxon>
        <taxon>Ascomycota</taxon>
        <taxon>Pezizomycotina</taxon>
        <taxon>Sordariomycetes</taxon>
        <taxon>Sordariomycetidae</taxon>
        <taxon>Diaporthales</taxon>
        <taxon>Cytosporaceae</taxon>
        <taxon>Cytospora</taxon>
    </lineage>
</organism>
<dbReference type="SMART" id="SM00257">
    <property type="entry name" value="LysM"/>
    <property type="match status" value="1"/>
</dbReference>
<dbReference type="OrthoDB" id="2107166at2759"/>
<keyword evidence="5" id="KW-1185">Reference proteome</keyword>
<evidence type="ECO:0000256" key="1">
    <source>
        <dbReference type="SAM" id="MobiDB-lite"/>
    </source>
</evidence>
<dbReference type="PROSITE" id="PS51782">
    <property type="entry name" value="LYSM"/>
    <property type="match status" value="1"/>
</dbReference>
<feature type="domain" description="LysM" evidence="3">
    <location>
        <begin position="167"/>
        <end position="211"/>
    </location>
</feature>
<name>A0A423VPC4_CYTCH</name>
<evidence type="ECO:0000259" key="3">
    <source>
        <dbReference type="PROSITE" id="PS51782"/>
    </source>
</evidence>
<sequence>MASRYTQLDTDEERLPEGMVRIGYDADTQVYTFRSADGSLWEGPPGSRYGSLTKVADAPKPPSNLDNIDVEAANAADQDDQPPPYDETEAAQPFLGRHSHHHQQGAQDGFARQPRWGDEAMKRHWRAELMPLLNFFFILALFLLGLFWFLGWMARSSNLSSCAPGSHAHQIQQGETCWSIANMHGIAVDELLGANSDLKCDSLWVGATVCVPAMPKP</sequence>
<proteinExistence type="predicted"/>
<accession>A0A423VPC4</accession>
<dbReference type="InterPro" id="IPR036779">
    <property type="entry name" value="LysM_dom_sf"/>
</dbReference>
<gene>
    <name evidence="4" type="ORF">VSDG_06332</name>
</gene>
<reference evidence="4 5" key="1">
    <citation type="submission" date="2015-09" db="EMBL/GenBank/DDBJ databases">
        <title>Host preference determinants of Valsa canker pathogens revealed by comparative genomics.</title>
        <authorList>
            <person name="Yin Z."/>
            <person name="Huang L."/>
        </authorList>
    </citation>
    <scope>NUCLEOTIDE SEQUENCE [LARGE SCALE GENOMIC DNA]</scope>
    <source>
        <strain evidence="4 5">YSFL</strain>
    </source>
</reference>
<dbReference type="EMBL" id="LJZO01000035">
    <property type="protein sequence ID" value="ROV92869.1"/>
    <property type="molecule type" value="Genomic_DNA"/>
</dbReference>
<keyword evidence="2" id="KW-0472">Membrane</keyword>
<protein>
    <recommendedName>
        <fullName evidence="3">LysM domain-containing protein</fullName>
    </recommendedName>
</protein>
<dbReference type="InterPro" id="IPR018392">
    <property type="entry name" value="LysM"/>
</dbReference>
<dbReference type="Pfam" id="PF01476">
    <property type="entry name" value="LysM"/>
    <property type="match status" value="1"/>
</dbReference>
<feature type="transmembrane region" description="Helical" evidence="2">
    <location>
        <begin position="132"/>
        <end position="154"/>
    </location>
</feature>
<feature type="region of interest" description="Disordered" evidence="1">
    <location>
        <begin position="36"/>
        <end position="67"/>
    </location>
</feature>
<dbReference type="AlphaFoldDB" id="A0A423VPC4"/>
<evidence type="ECO:0000313" key="5">
    <source>
        <dbReference type="Proteomes" id="UP000284375"/>
    </source>
</evidence>
<dbReference type="SUPFAM" id="SSF54106">
    <property type="entry name" value="LysM domain"/>
    <property type="match status" value="1"/>
</dbReference>
<keyword evidence="2" id="KW-0812">Transmembrane</keyword>
<dbReference type="Proteomes" id="UP000284375">
    <property type="component" value="Unassembled WGS sequence"/>
</dbReference>
<dbReference type="CDD" id="cd00118">
    <property type="entry name" value="LysM"/>
    <property type="match status" value="1"/>
</dbReference>
<keyword evidence="2" id="KW-1133">Transmembrane helix</keyword>
<evidence type="ECO:0000256" key="2">
    <source>
        <dbReference type="SAM" id="Phobius"/>
    </source>
</evidence>